<feature type="domain" description="Tetrapyrrole methylase" evidence="18">
    <location>
        <begin position="218"/>
        <end position="425"/>
    </location>
</feature>
<dbReference type="Pfam" id="PF14824">
    <property type="entry name" value="Sirohm_synth_M"/>
    <property type="match status" value="1"/>
</dbReference>
<dbReference type="EC" id="1.3.1.76" evidence="15"/>
<feature type="binding site" evidence="15">
    <location>
        <position position="384"/>
    </location>
    <ligand>
        <name>S-adenosyl-L-methionine</name>
        <dbReference type="ChEBI" id="CHEBI:59789"/>
    </ligand>
</feature>
<evidence type="ECO:0000256" key="3">
    <source>
        <dbReference type="ARBA" id="ARBA00022573"/>
    </source>
</evidence>
<evidence type="ECO:0000256" key="15">
    <source>
        <dbReference type="HAMAP-Rule" id="MF_01646"/>
    </source>
</evidence>
<dbReference type="NCBIfam" id="NF007922">
    <property type="entry name" value="PRK10637.1"/>
    <property type="match status" value="1"/>
</dbReference>
<evidence type="ECO:0000256" key="7">
    <source>
        <dbReference type="ARBA" id="ARBA00023002"/>
    </source>
</evidence>
<feature type="binding site" evidence="15">
    <location>
        <begin position="332"/>
        <end position="333"/>
    </location>
    <ligand>
        <name>S-adenosyl-L-methionine</name>
        <dbReference type="ChEBI" id="CHEBI:59789"/>
    </ligand>
</feature>
<dbReference type="AlphaFoldDB" id="A0AB33YYS9"/>
<dbReference type="EC" id="4.99.1.4" evidence="15"/>
<feature type="binding site" evidence="15">
    <location>
        <position position="226"/>
    </location>
    <ligand>
        <name>S-adenosyl-L-methionine</name>
        <dbReference type="ChEBI" id="CHEBI:59789"/>
    </ligand>
</feature>
<comment type="catalytic activity">
    <reaction evidence="13 15">
        <text>precorrin-2 + NAD(+) = sirohydrochlorin + NADH + 2 H(+)</text>
        <dbReference type="Rhea" id="RHEA:15613"/>
        <dbReference type="ChEBI" id="CHEBI:15378"/>
        <dbReference type="ChEBI" id="CHEBI:57540"/>
        <dbReference type="ChEBI" id="CHEBI:57945"/>
        <dbReference type="ChEBI" id="CHEBI:58351"/>
        <dbReference type="ChEBI" id="CHEBI:58827"/>
        <dbReference type="EC" id="1.3.1.76"/>
    </reaction>
</comment>
<evidence type="ECO:0000256" key="2">
    <source>
        <dbReference type="ARBA" id="ARBA00005879"/>
    </source>
</evidence>
<dbReference type="SUPFAM" id="SSF75615">
    <property type="entry name" value="Siroheme synthase middle domains-like"/>
    <property type="match status" value="1"/>
</dbReference>
<dbReference type="PIRSF" id="PIRSF036426">
    <property type="entry name" value="Sirohaem_synth"/>
    <property type="match status" value="1"/>
</dbReference>
<feature type="binding site" evidence="15">
    <location>
        <begin position="22"/>
        <end position="23"/>
    </location>
    <ligand>
        <name>NAD(+)</name>
        <dbReference type="ChEBI" id="CHEBI:57540"/>
    </ligand>
</feature>
<evidence type="ECO:0000256" key="4">
    <source>
        <dbReference type="ARBA" id="ARBA00022603"/>
    </source>
</evidence>
<dbReference type="Pfam" id="PF10414">
    <property type="entry name" value="CysG_dimeriser"/>
    <property type="match status" value="1"/>
</dbReference>
<dbReference type="NCBIfam" id="TIGR01470">
    <property type="entry name" value="cysG_Nterm"/>
    <property type="match status" value="1"/>
</dbReference>
<dbReference type="GO" id="GO:0051287">
    <property type="term" value="F:NAD binding"/>
    <property type="evidence" value="ECO:0007669"/>
    <property type="project" value="InterPro"/>
</dbReference>
<comment type="pathway">
    <text evidence="15">Porphyrin-containing compound metabolism; siroheme biosynthesis; siroheme from sirohydrochlorin: step 1/1.</text>
</comment>
<dbReference type="InterPro" id="IPR003043">
    <property type="entry name" value="Uropor_MeTrfase_CS"/>
</dbReference>
<dbReference type="EMBL" id="ASHL01000012">
    <property type="protein sequence ID" value="EPD12335.1"/>
    <property type="molecule type" value="Genomic_DNA"/>
</dbReference>
<dbReference type="GO" id="GO:0019354">
    <property type="term" value="P:siroheme biosynthetic process"/>
    <property type="evidence" value="ECO:0007669"/>
    <property type="project" value="UniProtKB-UniRule"/>
</dbReference>
<evidence type="ECO:0000259" key="19">
    <source>
        <dbReference type="Pfam" id="PF10414"/>
    </source>
</evidence>
<protein>
    <recommendedName>
        <fullName evidence="15">Siroheme synthase</fullName>
    </recommendedName>
    <domain>
        <recommendedName>
            <fullName evidence="15">Uroporphyrinogen-III C-methyltransferase</fullName>
            <shortName evidence="15">Urogen III methylase</shortName>
            <ecNumber evidence="15">2.1.1.107</ecNumber>
        </recommendedName>
        <alternativeName>
            <fullName evidence="15">SUMT</fullName>
        </alternativeName>
        <alternativeName>
            <fullName evidence="15">Uroporphyrinogen III methylase</fullName>
            <shortName evidence="15">UROM</shortName>
        </alternativeName>
    </domain>
    <domain>
        <recommendedName>
            <fullName evidence="15">Precorrin-2 dehydrogenase</fullName>
            <ecNumber evidence="15">1.3.1.76</ecNumber>
        </recommendedName>
    </domain>
    <domain>
        <recommendedName>
            <fullName evidence="15">Sirohydrochlorin ferrochelatase</fullName>
            <ecNumber evidence="15">4.99.1.4</ecNumber>
        </recommendedName>
    </domain>
</protein>
<feature type="modified residue" description="Phosphoserine" evidence="15">
    <location>
        <position position="128"/>
    </location>
</feature>
<sequence>MDYLPLFHKLDKQNCLLVGGGSVATRKARLLLEARANVTVIAPTLSDELSQLATDQQIHHINRAFKPTDTLDFHLVICAVNDEQTNAQVSSEAWANNIPVNVVDQPQLCSFIFPAIVDRSPMTIAISSGGVAPVLSRLMRAKLETLLPQSLGKLASLAAECRQAVKDHFSNIKQRRIFWETIFNGPVAELSYQGQHEEAKKGLLQALHKAPDVATNGKVYLVGGGPGDPELLTLKALRLLQLADIIIYDRLVSNEVLNLSRRDAERIYVGKQRSKHSVPQEGINALLIKMAKEGNRVVRLKGGDPFMFGRGGEEIETLIDEGIAFEVVPGITAASGCASYSGIPLTHRDHAQSCMFVTGHLKDNTVNLDWDQLAKPNQTIVIYMGLIGLRQISEKLIERQLSGSTPVALIQKGTTADHRVIISDLLHIADKVDQLKPKPPTLIIIGSVVSLHNKLNWVH</sequence>
<dbReference type="PANTHER" id="PTHR45790">
    <property type="entry name" value="SIROHEME SYNTHASE-RELATED"/>
    <property type="match status" value="1"/>
</dbReference>
<keyword evidence="5 15" id="KW-0808">Transferase</keyword>
<evidence type="ECO:0000256" key="8">
    <source>
        <dbReference type="ARBA" id="ARBA00023027"/>
    </source>
</evidence>
<dbReference type="InterPro" id="IPR036291">
    <property type="entry name" value="NAD(P)-bd_dom_sf"/>
</dbReference>
<comment type="similarity">
    <text evidence="15">In the N-terminal section; belongs to the precorrin-2 dehydrogenase / sirohydrochlorin ferrochelatase family.</text>
</comment>
<keyword evidence="4 15" id="KW-0489">Methyltransferase</keyword>
<feature type="region of interest" description="Precorrin-2 dehydrogenase / sirohydrochlorin ferrochelatase" evidence="15">
    <location>
        <begin position="1"/>
        <end position="203"/>
    </location>
</feature>
<dbReference type="InterPro" id="IPR000878">
    <property type="entry name" value="4pyrrol_Mease"/>
</dbReference>
<evidence type="ECO:0000313" key="21">
    <source>
        <dbReference type="EMBL" id="EPD12335.1"/>
    </source>
</evidence>
<evidence type="ECO:0000256" key="14">
    <source>
        <dbReference type="ARBA" id="ARBA00060548"/>
    </source>
</evidence>
<dbReference type="HAMAP" id="MF_01646">
    <property type="entry name" value="Siroheme_synth"/>
    <property type="match status" value="1"/>
</dbReference>
<evidence type="ECO:0000256" key="1">
    <source>
        <dbReference type="ARBA" id="ARBA00005010"/>
    </source>
</evidence>
<comment type="pathway">
    <text evidence="12 15">Porphyrin-containing compound metabolism; siroheme biosynthesis; precorrin-2 from uroporphyrinogen III: step 1/1.</text>
</comment>
<keyword evidence="8 15" id="KW-0520">NAD</keyword>
<dbReference type="NCBIfam" id="TIGR01469">
    <property type="entry name" value="cobA_cysG_Cterm"/>
    <property type="match status" value="1"/>
</dbReference>
<keyword evidence="9 15" id="KW-0456">Lyase</keyword>
<dbReference type="RefSeq" id="WP_015005085.1">
    <property type="nucleotide sequence ID" value="NZ_FQZJ01000007.1"/>
</dbReference>
<dbReference type="GO" id="GO:0004851">
    <property type="term" value="F:uroporphyrin-III C-methyltransferase activity"/>
    <property type="evidence" value="ECO:0007669"/>
    <property type="project" value="UniProtKB-UniRule"/>
</dbReference>
<comment type="catalytic activity">
    <reaction evidence="15">
        <text>siroheme + 2 H(+) = sirohydrochlorin + Fe(2+)</text>
        <dbReference type="Rhea" id="RHEA:24360"/>
        <dbReference type="ChEBI" id="CHEBI:15378"/>
        <dbReference type="ChEBI" id="CHEBI:29033"/>
        <dbReference type="ChEBI" id="CHEBI:58351"/>
        <dbReference type="ChEBI" id="CHEBI:60052"/>
        <dbReference type="EC" id="4.99.1.4"/>
    </reaction>
</comment>
<dbReference type="Gene3D" id="3.30.950.10">
    <property type="entry name" value="Methyltransferase, Cobalt-precorrin-4 Transmethylase, Domain 2"/>
    <property type="match status" value="1"/>
</dbReference>
<evidence type="ECO:0000256" key="12">
    <source>
        <dbReference type="ARBA" id="ARBA00025705"/>
    </source>
</evidence>
<name>A0AB33YYS9_9GAMM</name>
<dbReference type="InterPro" id="IPR028281">
    <property type="entry name" value="Sirohaem_synthase_central"/>
</dbReference>
<keyword evidence="22" id="KW-1185">Reference proteome</keyword>
<evidence type="ECO:0000256" key="9">
    <source>
        <dbReference type="ARBA" id="ARBA00023239"/>
    </source>
</evidence>
<dbReference type="NCBIfam" id="NF004790">
    <property type="entry name" value="PRK06136.1"/>
    <property type="match status" value="1"/>
</dbReference>
<dbReference type="GO" id="GO:0009236">
    <property type="term" value="P:cobalamin biosynthetic process"/>
    <property type="evidence" value="ECO:0007669"/>
    <property type="project" value="UniProtKB-UniRule"/>
</dbReference>
<comment type="caution">
    <text evidence="21">The sequence shown here is derived from an EMBL/GenBank/DDBJ whole genome shotgun (WGS) entry which is preliminary data.</text>
</comment>
<dbReference type="FunFam" id="3.30.950.10:FF:000001">
    <property type="entry name" value="Siroheme synthase"/>
    <property type="match status" value="1"/>
</dbReference>
<feature type="active site" description="Proton acceptor" evidence="15 16">
    <location>
        <position position="249"/>
    </location>
</feature>
<feature type="binding site" evidence="15">
    <location>
        <begin position="43"/>
        <end position="44"/>
    </location>
    <ligand>
        <name>NAD(+)</name>
        <dbReference type="ChEBI" id="CHEBI:57540"/>
    </ligand>
</feature>
<dbReference type="GO" id="GO:0043115">
    <property type="term" value="F:precorrin-2 dehydrogenase activity"/>
    <property type="evidence" value="ECO:0007669"/>
    <property type="project" value="UniProtKB-UniRule"/>
</dbReference>
<keyword evidence="11 15" id="KW-0511">Multifunctional enzyme</keyword>
<keyword evidence="7 15" id="KW-0560">Oxidoreductase</keyword>
<gene>
    <name evidence="15" type="primary">cysG</name>
    <name evidence="21" type="ORF">L196_11044</name>
</gene>
<dbReference type="PANTHER" id="PTHR45790:SF1">
    <property type="entry name" value="SIROHEME SYNTHASE"/>
    <property type="match status" value="1"/>
</dbReference>
<proteinExistence type="inferred from homology"/>
<evidence type="ECO:0000256" key="11">
    <source>
        <dbReference type="ARBA" id="ARBA00023268"/>
    </source>
</evidence>
<dbReference type="Gene3D" id="3.40.1010.10">
    <property type="entry name" value="Cobalt-precorrin-4 Transmethylase, Domain 1"/>
    <property type="match status" value="1"/>
</dbReference>
<dbReference type="Gene3D" id="3.30.160.110">
    <property type="entry name" value="Siroheme synthase, domain 2"/>
    <property type="match status" value="1"/>
</dbReference>
<dbReference type="EC" id="2.1.1.107" evidence="15"/>
<dbReference type="InterPro" id="IPR019478">
    <property type="entry name" value="Sirohaem_synthase_dimer_dom"/>
</dbReference>
<evidence type="ECO:0000256" key="10">
    <source>
        <dbReference type="ARBA" id="ARBA00023244"/>
    </source>
</evidence>
<feature type="active site" description="Proton donor" evidence="15 16">
    <location>
        <position position="271"/>
    </location>
</feature>
<dbReference type="Pfam" id="PF13241">
    <property type="entry name" value="NAD_binding_7"/>
    <property type="match status" value="1"/>
</dbReference>
<dbReference type="SUPFAM" id="SSF51735">
    <property type="entry name" value="NAD(P)-binding Rossmann-fold domains"/>
    <property type="match status" value="1"/>
</dbReference>
<evidence type="ECO:0000256" key="6">
    <source>
        <dbReference type="ARBA" id="ARBA00022691"/>
    </source>
</evidence>
<feature type="domain" description="Siroheme synthase central" evidence="20">
    <location>
        <begin position="119"/>
        <end position="144"/>
    </location>
</feature>
<dbReference type="Proteomes" id="UP000015462">
    <property type="component" value="Unassembled WGS sequence"/>
</dbReference>
<comment type="catalytic activity">
    <reaction evidence="15">
        <text>uroporphyrinogen III + 2 S-adenosyl-L-methionine = precorrin-2 + 2 S-adenosyl-L-homocysteine + H(+)</text>
        <dbReference type="Rhea" id="RHEA:32459"/>
        <dbReference type="ChEBI" id="CHEBI:15378"/>
        <dbReference type="ChEBI" id="CHEBI:57308"/>
        <dbReference type="ChEBI" id="CHEBI:57856"/>
        <dbReference type="ChEBI" id="CHEBI:58827"/>
        <dbReference type="ChEBI" id="CHEBI:59789"/>
        <dbReference type="EC" id="2.1.1.107"/>
    </reaction>
</comment>
<dbReference type="InterPro" id="IPR037115">
    <property type="entry name" value="Sirohaem_synt_dimer_dom_sf"/>
</dbReference>
<dbReference type="InterPro" id="IPR006367">
    <property type="entry name" value="Sirohaem_synthase_N"/>
</dbReference>
<evidence type="ECO:0000313" key="22">
    <source>
        <dbReference type="Proteomes" id="UP000015462"/>
    </source>
</evidence>
<evidence type="ECO:0000256" key="5">
    <source>
        <dbReference type="ARBA" id="ARBA00022679"/>
    </source>
</evidence>
<evidence type="ECO:0000259" key="20">
    <source>
        <dbReference type="Pfam" id="PF14824"/>
    </source>
</evidence>
<dbReference type="Gene3D" id="1.10.8.210">
    <property type="entry name" value="Sirohaem synthase, dimerisation domain"/>
    <property type="match status" value="1"/>
</dbReference>
<comment type="pathway">
    <text evidence="15">Cofactor biosynthesis; adenosylcobalamin biosynthesis; sirohydrochlorin from precorrin-2: step 1/1.</text>
</comment>
<evidence type="ECO:0000256" key="13">
    <source>
        <dbReference type="ARBA" id="ARBA00047561"/>
    </source>
</evidence>
<dbReference type="InterPro" id="IPR050161">
    <property type="entry name" value="Siro_Cobalamin_biosynth"/>
</dbReference>
<dbReference type="InterPro" id="IPR014776">
    <property type="entry name" value="4pyrrole_Mease_sub2"/>
</dbReference>
<comment type="similarity">
    <text evidence="15">In the C-terminal section; belongs to the precorrin methyltransferase family.</text>
</comment>
<dbReference type="InterPro" id="IPR014777">
    <property type="entry name" value="4pyrrole_Mease_sub1"/>
</dbReference>
<keyword evidence="15" id="KW-0597">Phosphoprotein</keyword>
<evidence type="ECO:0000259" key="18">
    <source>
        <dbReference type="Pfam" id="PF00590"/>
    </source>
</evidence>
<evidence type="ECO:0000256" key="17">
    <source>
        <dbReference type="RuleBase" id="RU003960"/>
    </source>
</evidence>
<keyword evidence="3 15" id="KW-0169">Cobalamin biosynthesis</keyword>
<dbReference type="Pfam" id="PF00590">
    <property type="entry name" value="TP_methylase"/>
    <property type="match status" value="1"/>
</dbReference>
<dbReference type="FunFam" id="3.40.1010.10:FF:000001">
    <property type="entry name" value="Siroheme synthase"/>
    <property type="match status" value="1"/>
</dbReference>
<keyword evidence="6 15" id="KW-0949">S-adenosyl-L-methionine</keyword>
<comment type="similarity">
    <text evidence="2 17">Belongs to the precorrin methyltransferase family.</text>
</comment>
<keyword evidence="10 15" id="KW-0627">Porphyrin biosynthesis</keyword>
<dbReference type="InterPro" id="IPR035996">
    <property type="entry name" value="4pyrrol_Methylase_sf"/>
</dbReference>
<organism evidence="21 22">
    <name type="scientific">Cycloclasticus pugetii</name>
    <dbReference type="NCBI Taxonomy" id="34068"/>
    <lineage>
        <taxon>Bacteria</taxon>
        <taxon>Pseudomonadati</taxon>
        <taxon>Pseudomonadota</taxon>
        <taxon>Gammaproteobacteria</taxon>
        <taxon>Thiotrichales</taxon>
        <taxon>Piscirickettsiaceae</taxon>
        <taxon>Cycloclasticus</taxon>
    </lineage>
</organism>
<comment type="function">
    <text evidence="15">Multifunctional enzyme that catalyzes the SAM-dependent methylations of uroporphyrinogen III at position C-2 and C-7 to form precorrin-2 via precorrin-1. Then it catalyzes the NAD-dependent ring dehydrogenation of precorrin-2 to yield sirohydrochlorin. Finally, it catalyzes the ferrochelation of sirohydrochlorin to yield siroheme.</text>
</comment>
<comment type="pathway">
    <text evidence="14 15">Cofactor biosynthesis; adenosylcobalamin biosynthesis; precorrin-2 from uroporphyrinogen III: step 1/1.</text>
</comment>
<evidence type="ECO:0000256" key="16">
    <source>
        <dbReference type="PIRSR" id="PIRSR036426-1"/>
    </source>
</evidence>
<reference evidence="21 22" key="1">
    <citation type="journal article" date="2013" name="Genome Announc.">
        <title>Genome Sequence of the Pyrene- and Fluoranthene-Degrading Bacterium Cycloclasticus sp. Strain PY97M.</title>
        <authorList>
            <person name="Cui Z."/>
            <person name="Xu G."/>
            <person name="Li Q."/>
            <person name="Gao W."/>
            <person name="Zheng L."/>
        </authorList>
    </citation>
    <scope>NUCLEOTIDE SEQUENCE [LARGE SCALE GENOMIC DNA]</scope>
    <source>
        <strain evidence="21 22">PY97M</strain>
    </source>
</reference>
<dbReference type="GO" id="GO:0032259">
    <property type="term" value="P:methylation"/>
    <property type="evidence" value="ECO:0007669"/>
    <property type="project" value="UniProtKB-KW"/>
</dbReference>
<comment type="caution">
    <text evidence="15">Lacks conserved residue(s) required for the propagation of feature annotation.</text>
</comment>
<dbReference type="CDD" id="cd11642">
    <property type="entry name" value="SUMT"/>
    <property type="match status" value="1"/>
</dbReference>
<dbReference type="InterPro" id="IPR012409">
    <property type="entry name" value="Sirohaem_synth"/>
</dbReference>
<feature type="domain" description="Sirohaem synthase dimerisation" evidence="19">
    <location>
        <begin position="150"/>
        <end position="207"/>
    </location>
</feature>
<accession>A0AB33YYS9</accession>
<comment type="pathway">
    <text evidence="1 15">Porphyrin-containing compound metabolism; siroheme biosynthesis; sirohydrochlorin from precorrin-2: step 1/1.</text>
</comment>
<dbReference type="FunFam" id="3.30.160.110:FF:000001">
    <property type="entry name" value="Siroheme synthase"/>
    <property type="match status" value="1"/>
</dbReference>
<dbReference type="PROSITE" id="PS00840">
    <property type="entry name" value="SUMT_2"/>
    <property type="match status" value="1"/>
</dbReference>
<dbReference type="Gene3D" id="3.40.50.720">
    <property type="entry name" value="NAD(P)-binding Rossmann-like Domain"/>
    <property type="match status" value="1"/>
</dbReference>
<feature type="region of interest" description="Uroporphyrinogen-III C-methyltransferase" evidence="15">
    <location>
        <begin position="217"/>
        <end position="459"/>
    </location>
</feature>
<dbReference type="SUPFAM" id="SSF53790">
    <property type="entry name" value="Tetrapyrrole methylase"/>
    <property type="match status" value="1"/>
</dbReference>
<dbReference type="GO" id="GO:0051266">
    <property type="term" value="F:sirohydrochlorin ferrochelatase activity"/>
    <property type="evidence" value="ECO:0007669"/>
    <property type="project" value="UniProtKB-EC"/>
</dbReference>
<feature type="binding site" evidence="15">
    <location>
        <begin position="302"/>
        <end position="304"/>
    </location>
    <ligand>
        <name>S-adenosyl-L-methionine</name>
        <dbReference type="ChEBI" id="CHEBI:59789"/>
    </ligand>
</feature>
<dbReference type="InterPro" id="IPR006366">
    <property type="entry name" value="CobA/CysG_C"/>
</dbReference>
<feature type="binding site" evidence="15">
    <location>
        <position position="413"/>
    </location>
    <ligand>
        <name>S-adenosyl-L-methionine</name>
        <dbReference type="ChEBI" id="CHEBI:59789"/>
    </ligand>
</feature>